<name>A0AAJ5K6Y1_LEVBR</name>
<dbReference type="InterPro" id="IPR019931">
    <property type="entry name" value="LPXTG_anchor"/>
</dbReference>
<dbReference type="InterPro" id="IPR009459">
    <property type="entry name" value="MucBP_dom"/>
</dbReference>
<dbReference type="InterPro" id="IPR001611">
    <property type="entry name" value="Leu-rich_rpt"/>
</dbReference>
<feature type="domain" description="Gram-positive cocci surface proteins LPxTG" evidence="9">
    <location>
        <begin position="789"/>
        <end position="822"/>
    </location>
</feature>
<proteinExistence type="predicted"/>
<evidence type="ECO:0000259" key="9">
    <source>
        <dbReference type="PROSITE" id="PS50847"/>
    </source>
</evidence>
<keyword evidence="8" id="KW-1133">Transmembrane helix</keyword>
<comment type="caution">
    <text evidence="10">The sequence shown here is derived from an EMBL/GenBank/DDBJ whole genome shotgun (WGS) entry which is preliminary data.</text>
</comment>
<dbReference type="Proteomes" id="UP000785759">
    <property type="component" value="Unassembled WGS sequence"/>
</dbReference>
<dbReference type="InterPro" id="IPR050836">
    <property type="entry name" value="SDS22/Internalin_LRR"/>
</dbReference>
<dbReference type="InterPro" id="IPR032675">
    <property type="entry name" value="LRR_dom_sf"/>
</dbReference>
<dbReference type="SUPFAM" id="SSF52058">
    <property type="entry name" value="L domain-like"/>
    <property type="match status" value="1"/>
</dbReference>
<keyword evidence="4" id="KW-0732">Signal</keyword>
<evidence type="ECO:0000256" key="6">
    <source>
        <dbReference type="ARBA" id="ARBA00023088"/>
    </source>
</evidence>
<dbReference type="Pfam" id="PF19258">
    <property type="entry name" value="KxYKxGKxW_sig"/>
    <property type="match status" value="1"/>
</dbReference>
<keyword evidence="3" id="KW-0433">Leucine-rich repeat</keyword>
<dbReference type="EMBL" id="QFDK01000011">
    <property type="protein sequence ID" value="TOZ02862.1"/>
    <property type="molecule type" value="Genomic_DNA"/>
</dbReference>
<dbReference type="NCBIfam" id="TIGR03715">
    <property type="entry name" value="KxYKxGKxW"/>
    <property type="match status" value="1"/>
</dbReference>
<dbReference type="AlphaFoldDB" id="A0AAJ5K6Y1"/>
<dbReference type="NCBIfam" id="TIGR01167">
    <property type="entry name" value="LPXTG_anchor"/>
    <property type="match status" value="1"/>
</dbReference>
<dbReference type="RefSeq" id="WP_112304127.1">
    <property type="nucleotide sequence ID" value="NZ_QFDK01000011.1"/>
</dbReference>
<keyword evidence="1" id="KW-0134">Cell wall</keyword>
<feature type="compositionally biased region" description="Polar residues" evidence="7">
    <location>
        <begin position="157"/>
        <end position="173"/>
    </location>
</feature>
<feature type="transmembrane region" description="Helical" evidence="8">
    <location>
        <begin position="798"/>
        <end position="816"/>
    </location>
</feature>
<evidence type="ECO:0000256" key="5">
    <source>
        <dbReference type="ARBA" id="ARBA00022737"/>
    </source>
</evidence>
<evidence type="ECO:0000256" key="7">
    <source>
        <dbReference type="SAM" id="MobiDB-lite"/>
    </source>
</evidence>
<dbReference type="PANTHER" id="PTHR46652">
    <property type="entry name" value="LEUCINE-RICH REPEAT AND IQ DOMAIN-CONTAINING PROTEIN 1-RELATED"/>
    <property type="match status" value="1"/>
</dbReference>
<feature type="compositionally biased region" description="Polar residues" evidence="7">
    <location>
        <begin position="86"/>
        <end position="149"/>
    </location>
</feature>
<feature type="compositionally biased region" description="Low complexity" evidence="7">
    <location>
        <begin position="728"/>
        <end position="753"/>
    </location>
</feature>
<keyword evidence="5" id="KW-0677">Repeat</keyword>
<evidence type="ECO:0000256" key="1">
    <source>
        <dbReference type="ARBA" id="ARBA00022512"/>
    </source>
</evidence>
<feature type="compositionally biased region" description="Low complexity" evidence="7">
    <location>
        <begin position="74"/>
        <end position="85"/>
    </location>
</feature>
<evidence type="ECO:0000313" key="10">
    <source>
        <dbReference type="EMBL" id="TOZ02862.1"/>
    </source>
</evidence>
<evidence type="ECO:0000256" key="3">
    <source>
        <dbReference type="ARBA" id="ARBA00022614"/>
    </source>
</evidence>
<feature type="compositionally biased region" description="Polar residues" evidence="7">
    <location>
        <begin position="757"/>
        <end position="791"/>
    </location>
</feature>
<gene>
    <name evidence="10" type="ORF">DIS17_09890</name>
</gene>
<keyword evidence="8" id="KW-0812">Transmembrane</keyword>
<protein>
    <recommendedName>
        <fullName evidence="9">Gram-positive cocci surface proteins LPxTG domain-containing protein</fullName>
    </recommendedName>
</protein>
<dbReference type="Gene3D" id="3.10.20.320">
    <property type="entry name" value="Putative peptidoglycan bound protein (lpxtg motif)"/>
    <property type="match status" value="3"/>
</dbReference>
<feature type="region of interest" description="Disordered" evidence="7">
    <location>
        <begin position="45"/>
        <end position="175"/>
    </location>
</feature>
<keyword evidence="6" id="KW-0572">Peptidoglycan-anchor</keyword>
<evidence type="ECO:0000256" key="8">
    <source>
        <dbReference type="SAM" id="Phobius"/>
    </source>
</evidence>
<dbReference type="Pfam" id="PF06458">
    <property type="entry name" value="MucBP"/>
    <property type="match status" value="3"/>
</dbReference>
<dbReference type="PROSITE" id="PS51450">
    <property type="entry name" value="LRR"/>
    <property type="match status" value="1"/>
</dbReference>
<dbReference type="PROSITE" id="PS50847">
    <property type="entry name" value="GRAM_POS_ANCHORING"/>
    <property type="match status" value="1"/>
</dbReference>
<feature type="region of interest" description="Disordered" evidence="7">
    <location>
        <begin position="710"/>
        <end position="791"/>
    </location>
</feature>
<evidence type="ECO:0000256" key="2">
    <source>
        <dbReference type="ARBA" id="ARBA00022525"/>
    </source>
</evidence>
<sequence>MRNQMTCKEHYKMYKQGKIWVFAGIFTASMLLGVVDSQTVHADTTADTTAVSTTADTPSTSAKEVTISTDKAATTETDSDQTTETNSGEYANETATTNNVDNQNATTSSDLAETQHDQTTANQPDTTANTVTTPDKSTIANQDSTTETADSAVAESTKGTTTSQRVAESTSQVKPRMANLRSSQVTTTPTAASAVVTPTVKAAESTIDQWMPNKTLQQWILEALNNSSWSTKPADVVISDVSQITQADMLYLKTLDIGVNKTTYIDGKTSFSLEGLQYATNLTYLNLMPSLNMKPYTFYGDITDISPLSALTKLTFLQLAQNRISDITPIAKLDKITYLSVVYNHIADFSSLNAAQYTQALSIGAQFITQDLVYIPKTGTYAMVNPVKAPQGWTMTMNTPTGAIGKVLMTSPNGTVQIFWSGGTGSMSNDAQTINYQMERDQIEPGQTYNPWATMYPNLVVLPYTYYMDSQFSFKDSQGNATGDAPVNLMTPYIRAEAAANITVKYVDGQGNQLADPKTLTGFMNEPYTVTAAIIPGWTLDKTEGATTGTFSADAQTITFIYKEAMSTVTVHYQDDQGQTIKADTAVPGQVGQPFDIAYPTIAGYTYQRTIGDTQGTYTETPTEVTFVYTKDAVTPPIVTPTQKVTVTVHYRTADGTTVAPDQIMTGNKGDRYVTIPITKDGYQLVTTPANATGTYGDQNIEVTYIYAATDGTGDTGQPEQPDKGKPGKQPGQQPGQQPEITGTPVTGGAPAGINQGVKTQSTVMTVPSRRSTAQLAVTPGSKQHATTLPQTGEKAATPWWGVLLLTLTGGAFMGYKRKRKS</sequence>
<evidence type="ECO:0000256" key="4">
    <source>
        <dbReference type="ARBA" id="ARBA00022729"/>
    </source>
</evidence>
<evidence type="ECO:0000313" key="11">
    <source>
        <dbReference type="Proteomes" id="UP000785759"/>
    </source>
</evidence>
<dbReference type="PANTHER" id="PTHR46652:SF3">
    <property type="entry name" value="LEUCINE-RICH REPEAT-CONTAINING PROTEIN 9"/>
    <property type="match status" value="1"/>
</dbReference>
<organism evidence="10 11">
    <name type="scientific">Levilactobacillus brevis</name>
    <name type="common">Lactobacillus brevis</name>
    <dbReference type="NCBI Taxonomy" id="1580"/>
    <lineage>
        <taxon>Bacteria</taxon>
        <taxon>Bacillati</taxon>
        <taxon>Bacillota</taxon>
        <taxon>Bacilli</taxon>
        <taxon>Lactobacillales</taxon>
        <taxon>Lactobacillaceae</taxon>
        <taxon>Levilactobacillus</taxon>
    </lineage>
</organism>
<dbReference type="InterPro" id="IPR022263">
    <property type="entry name" value="KxYKxGKxW"/>
</dbReference>
<feature type="compositionally biased region" description="Low complexity" evidence="7">
    <location>
        <begin position="45"/>
        <end position="62"/>
    </location>
</feature>
<dbReference type="Pfam" id="PF00746">
    <property type="entry name" value="Gram_pos_anchor"/>
    <property type="match status" value="1"/>
</dbReference>
<keyword evidence="2" id="KW-0964">Secreted</keyword>
<keyword evidence="8" id="KW-0472">Membrane</keyword>
<accession>A0AAJ5K6Y1</accession>
<dbReference type="Gene3D" id="3.80.10.10">
    <property type="entry name" value="Ribonuclease Inhibitor"/>
    <property type="match status" value="1"/>
</dbReference>
<reference evidence="10" key="1">
    <citation type="submission" date="2018-05" db="EMBL/GenBank/DDBJ databases">
        <title>Genome Comparison of Lactic Acid Bacteria Isolated from non-Wheat Sourdough.</title>
        <authorList>
            <person name="Rice T."/>
            <person name="Axel C."/>
            <person name="Lynch K.M."/>
            <person name="Benz C."/>
            <person name="Arendt E.K."/>
            <person name="Coffey A."/>
        </authorList>
    </citation>
    <scope>NUCLEOTIDE SEQUENCE</scope>
    <source>
        <strain evidence="10">TR055</strain>
    </source>
</reference>